<dbReference type="AlphaFoldDB" id="A0A0A8Z2K5"/>
<evidence type="ECO:0000313" key="1">
    <source>
        <dbReference type="EMBL" id="JAD31933.1"/>
    </source>
</evidence>
<dbReference type="EMBL" id="GBRH01265962">
    <property type="protein sequence ID" value="JAD31933.1"/>
    <property type="molecule type" value="Transcribed_RNA"/>
</dbReference>
<sequence>MPPIWFHLTWMNLLDLHQFSKACHH</sequence>
<organism evidence="1">
    <name type="scientific">Arundo donax</name>
    <name type="common">Giant reed</name>
    <name type="synonym">Donax arundinaceus</name>
    <dbReference type="NCBI Taxonomy" id="35708"/>
    <lineage>
        <taxon>Eukaryota</taxon>
        <taxon>Viridiplantae</taxon>
        <taxon>Streptophyta</taxon>
        <taxon>Embryophyta</taxon>
        <taxon>Tracheophyta</taxon>
        <taxon>Spermatophyta</taxon>
        <taxon>Magnoliopsida</taxon>
        <taxon>Liliopsida</taxon>
        <taxon>Poales</taxon>
        <taxon>Poaceae</taxon>
        <taxon>PACMAD clade</taxon>
        <taxon>Arundinoideae</taxon>
        <taxon>Arundineae</taxon>
        <taxon>Arundo</taxon>
    </lineage>
</organism>
<reference evidence="1" key="2">
    <citation type="journal article" date="2015" name="Data Brief">
        <title>Shoot transcriptome of the giant reed, Arundo donax.</title>
        <authorList>
            <person name="Barrero R.A."/>
            <person name="Guerrero F.D."/>
            <person name="Moolhuijzen P."/>
            <person name="Goolsby J.A."/>
            <person name="Tidwell J."/>
            <person name="Bellgard S.E."/>
            <person name="Bellgard M.I."/>
        </authorList>
    </citation>
    <scope>NUCLEOTIDE SEQUENCE</scope>
    <source>
        <tissue evidence="1">Shoot tissue taken approximately 20 cm above the soil surface</tissue>
    </source>
</reference>
<proteinExistence type="predicted"/>
<accession>A0A0A8Z2K5</accession>
<protein>
    <submittedName>
        <fullName evidence="1">Uncharacterized protein</fullName>
    </submittedName>
</protein>
<name>A0A0A8Z2K5_ARUDO</name>
<reference evidence="1" key="1">
    <citation type="submission" date="2014-09" db="EMBL/GenBank/DDBJ databases">
        <authorList>
            <person name="Magalhaes I.L.F."/>
            <person name="Oliveira U."/>
            <person name="Santos F.R."/>
            <person name="Vidigal T.H.D.A."/>
            <person name="Brescovit A.D."/>
            <person name="Santos A.J."/>
        </authorList>
    </citation>
    <scope>NUCLEOTIDE SEQUENCE</scope>
    <source>
        <tissue evidence="1">Shoot tissue taken approximately 20 cm above the soil surface</tissue>
    </source>
</reference>